<dbReference type="GO" id="GO:0030170">
    <property type="term" value="F:pyridoxal phosphate binding"/>
    <property type="evidence" value="ECO:0007669"/>
    <property type="project" value="InterPro"/>
</dbReference>
<evidence type="ECO:0000313" key="7">
    <source>
        <dbReference type="Proteomes" id="UP000672602"/>
    </source>
</evidence>
<dbReference type="FunFam" id="3.40.50.1100:FF:000005">
    <property type="entry name" value="Threonine dehydratase catabolic"/>
    <property type="match status" value="1"/>
</dbReference>
<dbReference type="InterPro" id="IPR001926">
    <property type="entry name" value="TrpB-like_PALP"/>
</dbReference>
<keyword evidence="7" id="KW-1185">Reference proteome</keyword>
<accession>A0A8J7SNB4</accession>
<dbReference type="PANTHER" id="PTHR48078">
    <property type="entry name" value="THREONINE DEHYDRATASE, MITOCHONDRIAL-RELATED"/>
    <property type="match status" value="1"/>
</dbReference>
<dbReference type="Gene3D" id="3.40.50.1100">
    <property type="match status" value="2"/>
</dbReference>
<dbReference type="InterPro" id="IPR014333">
    <property type="entry name" value="Ectoine_EutB"/>
</dbReference>
<dbReference type="GO" id="GO:0006565">
    <property type="term" value="P:L-serine catabolic process"/>
    <property type="evidence" value="ECO:0007669"/>
    <property type="project" value="TreeGrafter"/>
</dbReference>
<dbReference type="NCBIfam" id="TIGR02991">
    <property type="entry name" value="ectoine_eutB"/>
    <property type="match status" value="1"/>
</dbReference>
<organism evidence="6 7">
    <name type="scientific">Marivibrio halodurans</name>
    <dbReference type="NCBI Taxonomy" id="2039722"/>
    <lineage>
        <taxon>Bacteria</taxon>
        <taxon>Pseudomonadati</taxon>
        <taxon>Pseudomonadota</taxon>
        <taxon>Alphaproteobacteria</taxon>
        <taxon>Rhodospirillales</taxon>
        <taxon>Rhodospirillaceae</taxon>
        <taxon>Marivibrio</taxon>
    </lineage>
</organism>
<dbReference type="AlphaFoldDB" id="A0A8J7SNB4"/>
<dbReference type="InterPro" id="IPR000634">
    <property type="entry name" value="Ser/Thr_deHydtase_PyrdxlP-BS"/>
</dbReference>
<evidence type="ECO:0000256" key="2">
    <source>
        <dbReference type="ARBA" id="ARBA00010869"/>
    </source>
</evidence>
<keyword evidence="4" id="KW-0456">Lyase</keyword>
<evidence type="ECO:0000256" key="3">
    <source>
        <dbReference type="ARBA" id="ARBA00022898"/>
    </source>
</evidence>
<sequence length="332" mass="34112">MEPVVTLPDIEAARTRIEGHVIRTPLVPSPSLSAVTGADVRLKLDLLQPSGAFKLRGATNALLSLSPADRARGVTCCSTGNHGRAVAYAAGRLGIRAVICMSRLVPANKVRAIEALGAEARIVGRSQDEAAVEAGRLVAEEGMVMIPPFDHRDVVAGQGTCGLEIVEDWPEVDTVIVPLSGGGLIAGVAAAVKARRPAARIVGVSMDRGAAMQASLAAGHPVAVEEVASLADSLGGGIGLDNRITFAMCRALVDEVILVDEAAIARAMRHLYRAEQLVAEGGAAVGAAALLERSVTRPGGHIAVIVTGRGVDMDLFTRIASGEDVDPAAVSG</sequence>
<dbReference type="Proteomes" id="UP000672602">
    <property type="component" value="Unassembled WGS sequence"/>
</dbReference>
<comment type="caution">
    <text evidence="6">The sequence shown here is derived from an EMBL/GenBank/DDBJ whole genome shotgun (WGS) entry which is preliminary data.</text>
</comment>
<dbReference type="PANTHER" id="PTHR48078:SF6">
    <property type="entry name" value="L-THREONINE DEHYDRATASE CATABOLIC TDCB"/>
    <property type="match status" value="1"/>
</dbReference>
<dbReference type="GO" id="GO:0009097">
    <property type="term" value="P:isoleucine biosynthetic process"/>
    <property type="evidence" value="ECO:0007669"/>
    <property type="project" value="TreeGrafter"/>
</dbReference>
<evidence type="ECO:0000313" key="6">
    <source>
        <dbReference type="EMBL" id="MBP5857913.1"/>
    </source>
</evidence>
<dbReference type="Pfam" id="PF00291">
    <property type="entry name" value="PALP"/>
    <property type="match status" value="1"/>
</dbReference>
<dbReference type="GO" id="GO:0003941">
    <property type="term" value="F:L-serine ammonia-lyase activity"/>
    <property type="evidence" value="ECO:0007669"/>
    <property type="project" value="TreeGrafter"/>
</dbReference>
<dbReference type="EMBL" id="JAGMWN010000005">
    <property type="protein sequence ID" value="MBP5857913.1"/>
    <property type="molecule type" value="Genomic_DNA"/>
</dbReference>
<dbReference type="NCBIfam" id="NF005680">
    <property type="entry name" value="PRK07476.1"/>
    <property type="match status" value="1"/>
</dbReference>
<name>A0A8J7SNB4_9PROT</name>
<gene>
    <name evidence="6" type="primary">eutB</name>
    <name evidence="6" type="ORF">KAJ83_12915</name>
</gene>
<feature type="domain" description="Tryptophan synthase beta chain-like PALP" evidence="5">
    <location>
        <begin position="18"/>
        <end position="308"/>
    </location>
</feature>
<dbReference type="InterPro" id="IPR036052">
    <property type="entry name" value="TrpB-like_PALP_sf"/>
</dbReference>
<dbReference type="PROSITE" id="PS00165">
    <property type="entry name" value="DEHYDRATASE_SER_THR"/>
    <property type="match status" value="1"/>
</dbReference>
<dbReference type="CDD" id="cd01562">
    <property type="entry name" value="Thr-dehyd"/>
    <property type="match status" value="1"/>
</dbReference>
<dbReference type="GO" id="GO:0006567">
    <property type="term" value="P:L-threonine catabolic process"/>
    <property type="evidence" value="ECO:0007669"/>
    <property type="project" value="TreeGrafter"/>
</dbReference>
<comment type="similarity">
    <text evidence="2">Belongs to the serine/threonine dehydratase family.</text>
</comment>
<proteinExistence type="inferred from homology"/>
<evidence type="ECO:0000256" key="1">
    <source>
        <dbReference type="ARBA" id="ARBA00001933"/>
    </source>
</evidence>
<dbReference type="GO" id="GO:0004794">
    <property type="term" value="F:threonine deaminase activity"/>
    <property type="evidence" value="ECO:0007669"/>
    <property type="project" value="TreeGrafter"/>
</dbReference>
<dbReference type="SUPFAM" id="SSF53686">
    <property type="entry name" value="Tryptophan synthase beta subunit-like PLP-dependent enzymes"/>
    <property type="match status" value="1"/>
</dbReference>
<evidence type="ECO:0000259" key="5">
    <source>
        <dbReference type="Pfam" id="PF00291"/>
    </source>
</evidence>
<comment type="cofactor">
    <cofactor evidence="1">
        <name>pyridoxal 5'-phosphate</name>
        <dbReference type="ChEBI" id="CHEBI:597326"/>
    </cofactor>
</comment>
<dbReference type="InterPro" id="IPR050147">
    <property type="entry name" value="Ser/Thr_Dehydratase"/>
</dbReference>
<dbReference type="RefSeq" id="WP_210682481.1">
    <property type="nucleotide sequence ID" value="NZ_JAGMWN010000005.1"/>
</dbReference>
<keyword evidence="3" id="KW-0663">Pyridoxal phosphate</keyword>
<reference evidence="6" key="1">
    <citation type="submission" date="2021-04" db="EMBL/GenBank/DDBJ databases">
        <authorList>
            <person name="Zhang D.-C."/>
        </authorList>
    </citation>
    <scope>NUCLEOTIDE SEQUENCE</scope>
    <source>
        <strain evidence="6">CGMCC 1.15697</strain>
    </source>
</reference>
<protein>
    <submittedName>
        <fullName evidence="6">Hydroxyectoine utilization dehydratase EutB</fullName>
    </submittedName>
</protein>
<evidence type="ECO:0000256" key="4">
    <source>
        <dbReference type="ARBA" id="ARBA00023239"/>
    </source>
</evidence>